<reference evidence="8" key="1">
    <citation type="journal article" date="2019" name="Int. J. Syst. Evol. Microbiol.">
        <title>The Global Catalogue of Microorganisms (GCM) 10K type strain sequencing project: providing services to taxonomists for standard genome sequencing and annotation.</title>
        <authorList>
            <consortium name="The Broad Institute Genomics Platform"/>
            <consortium name="The Broad Institute Genome Sequencing Center for Infectious Disease"/>
            <person name="Wu L."/>
            <person name="Ma J."/>
        </authorList>
    </citation>
    <scope>NUCLEOTIDE SEQUENCE [LARGE SCALE GENOMIC DNA]</scope>
    <source>
        <strain evidence="8">JCM 16898</strain>
    </source>
</reference>
<evidence type="ECO:0000256" key="5">
    <source>
        <dbReference type="SAM" id="MobiDB-lite"/>
    </source>
</evidence>
<dbReference type="InterPro" id="IPR036188">
    <property type="entry name" value="FAD/NAD-bd_sf"/>
</dbReference>
<feature type="region of interest" description="Disordered" evidence="5">
    <location>
        <begin position="374"/>
        <end position="398"/>
    </location>
</feature>
<evidence type="ECO:0000256" key="3">
    <source>
        <dbReference type="ARBA" id="ARBA00022630"/>
    </source>
</evidence>
<dbReference type="SUPFAM" id="SSF52833">
    <property type="entry name" value="Thioredoxin-like"/>
    <property type="match status" value="1"/>
</dbReference>
<dbReference type="PANTHER" id="PTHR43004">
    <property type="entry name" value="TRK SYSTEM POTASSIUM UPTAKE PROTEIN"/>
    <property type="match status" value="1"/>
</dbReference>
<dbReference type="PANTHER" id="PTHR43004:SF19">
    <property type="entry name" value="BINDING MONOOXYGENASE, PUTATIVE (JCVI)-RELATED"/>
    <property type="match status" value="1"/>
</dbReference>
<evidence type="ECO:0000313" key="7">
    <source>
        <dbReference type="EMBL" id="GAA3524869.1"/>
    </source>
</evidence>
<dbReference type="Pfam" id="PF01494">
    <property type="entry name" value="FAD_binding_3"/>
    <property type="match status" value="1"/>
</dbReference>
<dbReference type="PRINTS" id="PR00420">
    <property type="entry name" value="RNGMNOXGNASE"/>
</dbReference>
<gene>
    <name evidence="7" type="ORF">GCM10022222_04400</name>
</gene>
<evidence type="ECO:0000259" key="6">
    <source>
        <dbReference type="Pfam" id="PF01494"/>
    </source>
</evidence>
<keyword evidence="3" id="KW-0285">Flavoprotein</keyword>
<dbReference type="InterPro" id="IPR002938">
    <property type="entry name" value="FAD-bd"/>
</dbReference>
<dbReference type="Gene3D" id="3.30.70.2450">
    <property type="match status" value="1"/>
</dbReference>
<sequence length="511" mass="54725">MLRTTASADVGVLIAGAGPTGLTLACELAVRGVRFRLVDRSAAFFGGSRADGIQPRTLEVFAGLGVLDRILAAGDFGIEMRAYRGGEVVWTGRMSEPTEPAPSVPYPNPWFVPQFRTEEILRERLAELGGRVEQPTGLSDFGQDAEGVTATLSTGETVRARYLVGADGGPSTVRRRLGIDFPGETDESTTMLFADARVDGIGRDHGRIWPGEDRPVSIVPLAGTDLFVVAARPPVHDEPIREYLQRQITTASGRADIVLREITWHTTWRSNTRLATRFRDGRVLLAGDAAHVHPPTGGQGMNTGIQDGHNLGWKLAAALTGAAPVVLDSYEPERMSTARTALDISTALLRKHQRGDDDAHVRGPEVHGLALNYRGGPLSRDERAAPGSLQAGDRAPDAPVSTAAGRVIRLFDLSQGPHWTLLSFGAAAECPVDPAVHTYRVAEAAGERTLVDHDGHLRAAYDVPDGSLVLIRPDGYLGLITGSAQGVTDYWADLHGTAEPPLLRSSPQAVR</sequence>
<keyword evidence="8" id="KW-1185">Reference proteome</keyword>
<dbReference type="NCBIfam" id="NF004832">
    <property type="entry name" value="PRK06184.1"/>
    <property type="match status" value="1"/>
</dbReference>
<dbReference type="GO" id="GO:0004497">
    <property type="term" value="F:monooxygenase activity"/>
    <property type="evidence" value="ECO:0007669"/>
    <property type="project" value="UniProtKB-KW"/>
</dbReference>
<feature type="domain" description="FAD-binding" evidence="6">
    <location>
        <begin position="10"/>
        <end position="343"/>
    </location>
</feature>
<keyword evidence="7" id="KW-0503">Monooxygenase</keyword>
<name>A0ABP6V1A7_9PSEU</name>
<proteinExistence type="inferred from homology"/>
<dbReference type="InterPro" id="IPR050641">
    <property type="entry name" value="RIFMO-like"/>
</dbReference>
<organism evidence="7 8">
    <name type="scientific">Amycolatopsis ultiminotia</name>
    <dbReference type="NCBI Taxonomy" id="543629"/>
    <lineage>
        <taxon>Bacteria</taxon>
        <taxon>Bacillati</taxon>
        <taxon>Actinomycetota</taxon>
        <taxon>Actinomycetes</taxon>
        <taxon>Pseudonocardiales</taxon>
        <taxon>Pseudonocardiaceae</taxon>
        <taxon>Amycolatopsis</taxon>
    </lineage>
</organism>
<keyword evidence="7" id="KW-0560">Oxidoreductase</keyword>
<evidence type="ECO:0000256" key="4">
    <source>
        <dbReference type="ARBA" id="ARBA00022827"/>
    </source>
</evidence>
<accession>A0ABP6V1A7</accession>
<dbReference type="Gene3D" id="3.50.50.60">
    <property type="entry name" value="FAD/NAD(P)-binding domain"/>
    <property type="match status" value="1"/>
</dbReference>
<dbReference type="RefSeq" id="WP_344854644.1">
    <property type="nucleotide sequence ID" value="NZ_BAAAZN010000001.1"/>
</dbReference>
<dbReference type="Proteomes" id="UP001500689">
    <property type="component" value="Unassembled WGS sequence"/>
</dbReference>
<comment type="cofactor">
    <cofactor evidence="1">
        <name>FAD</name>
        <dbReference type="ChEBI" id="CHEBI:57692"/>
    </cofactor>
</comment>
<dbReference type="SUPFAM" id="SSF51905">
    <property type="entry name" value="FAD/NAD(P)-binding domain"/>
    <property type="match status" value="1"/>
</dbReference>
<dbReference type="PROSITE" id="PS51257">
    <property type="entry name" value="PROKAR_LIPOPROTEIN"/>
    <property type="match status" value="1"/>
</dbReference>
<evidence type="ECO:0000313" key="8">
    <source>
        <dbReference type="Proteomes" id="UP001500689"/>
    </source>
</evidence>
<dbReference type="Gene3D" id="3.40.30.120">
    <property type="match status" value="1"/>
</dbReference>
<comment type="similarity">
    <text evidence="2">Belongs to the PheA/TfdB FAD monooxygenase family.</text>
</comment>
<evidence type="ECO:0000256" key="1">
    <source>
        <dbReference type="ARBA" id="ARBA00001974"/>
    </source>
</evidence>
<protein>
    <submittedName>
        <fullName evidence="7">FAD-dependent monooxygenase</fullName>
    </submittedName>
</protein>
<evidence type="ECO:0000256" key="2">
    <source>
        <dbReference type="ARBA" id="ARBA00007801"/>
    </source>
</evidence>
<keyword evidence="4" id="KW-0274">FAD</keyword>
<dbReference type="InterPro" id="IPR036249">
    <property type="entry name" value="Thioredoxin-like_sf"/>
</dbReference>
<comment type="caution">
    <text evidence="7">The sequence shown here is derived from an EMBL/GenBank/DDBJ whole genome shotgun (WGS) entry which is preliminary data.</text>
</comment>
<dbReference type="EMBL" id="BAAAZN010000001">
    <property type="protein sequence ID" value="GAA3524869.1"/>
    <property type="molecule type" value="Genomic_DNA"/>
</dbReference>